<dbReference type="SMART" id="SM01321">
    <property type="entry name" value="Y1_Tnp"/>
    <property type="match status" value="1"/>
</dbReference>
<keyword evidence="3" id="KW-1185">Reference proteome</keyword>
<dbReference type="NCBIfam" id="NF047646">
    <property type="entry name" value="REP_Tyr_transpos"/>
    <property type="match status" value="1"/>
</dbReference>
<name>A0A927IFA7_9BACT</name>
<dbReference type="InterPro" id="IPR052715">
    <property type="entry name" value="RAYT_transposase"/>
</dbReference>
<dbReference type="Gene3D" id="3.30.70.1290">
    <property type="entry name" value="Transposase IS200-like"/>
    <property type="match status" value="1"/>
</dbReference>
<reference evidence="2" key="1">
    <citation type="submission" date="2020-09" db="EMBL/GenBank/DDBJ databases">
        <title>Pelagicoccus enzymogenes sp. nov. with an EPS production, isolated from marine sediment.</title>
        <authorList>
            <person name="Feng X."/>
        </authorList>
    </citation>
    <scope>NUCLEOTIDE SEQUENCE</scope>
    <source>
        <strain evidence="2">NFK12</strain>
    </source>
</reference>
<evidence type="ECO:0000313" key="3">
    <source>
        <dbReference type="Proteomes" id="UP000622317"/>
    </source>
</evidence>
<comment type="caution">
    <text evidence="2">The sequence shown here is derived from an EMBL/GenBank/DDBJ whole genome shotgun (WGS) entry which is preliminary data.</text>
</comment>
<organism evidence="2 3">
    <name type="scientific">Pelagicoccus enzymogenes</name>
    <dbReference type="NCBI Taxonomy" id="2773457"/>
    <lineage>
        <taxon>Bacteria</taxon>
        <taxon>Pseudomonadati</taxon>
        <taxon>Verrucomicrobiota</taxon>
        <taxon>Opitutia</taxon>
        <taxon>Puniceicoccales</taxon>
        <taxon>Pelagicoccaceae</taxon>
        <taxon>Pelagicoccus</taxon>
    </lineage>
</organism>
<dbReference type="InterPro" id="IPR036515">
    <property type="entry name" value="Transposase_17_sf"/>
</dbReference>
<feature type="domain" description="Transposase IS200-like" evidence="1">
    <location>
        <begin position="17"/>
        <end position="126"/>
    </location>
</feature>
<evidence type="ECO:0000313" key="2">
    <source>
        <dbReference type="EMBL" id="MBD5779907.1"/>
    </source>
</evidence>
<protein>
    <submittedName>
        <fullName evidence="2">Transposase</fullName>
    </submittedName>
</protein>
<dbReference type="SUPFAM" id="SSF143422">
    <property type="entry name" value="Transposase IS200-like"/>
    <property type="match status" value="1"/>
</dbReference>
<dbReference type="PANTHER" id="PTHR36966:SF1">
    <property type="entry name" value="REP-ASSOCIATED TYROSINE TRANSPOSASE"/>
    <property type="match status" value="1"/>
</dbReference>
<gene>
    <name evidence="2" type="ORF">IEN85_10445</name>
</gene>
<dbReference type="RefSeq" id="WP_191617035.1">
    <property type="nucleotide sequence ID" value="NZ_JACYFG010000022.1"/>
</dbReference>
<dbReference type="InterPro" id="IPR002686">
    <property type="entry name" value="Transposase_17"/>
</dbReference>
<dbReference type="PANTHER" id="PTHR36966">
    <property type="entry name" value="REP-ASSOCIATED TYROSINE TRANSPOSASE"/>
    <property type="match status" value="1"/>
</dbReference>
<dbReference type="AlphaFoldDB" id="A0A927IFA7"/>
<dbReference type="GO" id="GO:0004803">
    <property type="term" value="F:transposase activity"/>
    <property type="evidence" value="ECO:0007669"/>
    <property type="project" value="InterPro"/>
</dbReference>
<accession>A0A927IFA7</accession>
<dbReference type="GO" id="GO:0043565">
    <property type="term" value="F:sequence-specific DNA binding"/>
    <property type="evidence" value="ECO:0007669"/>
    <property type="project" value="TreeGrafter"/>
</dbReference>
<proteinExistence type="predicted"/>
<sequence>MLPQRKTLPHTPPPWVSDDAIYFITINCAQRYINTLANPKVADALFETVAYREKLLQWNVHLMLLMPDHLHAFVVFSSFQAIKKTIKDWKRFTARSLHIRWQDDYFEHRIRNQAERDEKWSYVLNNPVRAGLCQSPSEWQFRR</sequence>
<evidence type="ECO:0000259" key="1">
    <source>
        <dbReference type="SMART" id="SM01321"/>
    </source>
</evidence>
<dbReference type="Proteomes" id="UP000622317">
    <property type="component" value="Unassembled WGS sequence"/>
</dbReference>
<dbReference type="EMBL" id="JACYFG010000022">
    <property type="protein sequence ID" value="MBD5779907.1"/>
    <property type="molecule type" value="Genomic_DNA"/>
</dbReference>
<dbReference type="Pfam" id="PF01797">
    <property type="entry name" value="Y1_Tnp"/>
    <property type="match status" value="1"/>
</dbReference>
<dbReference type="GO" id="GO:0006313">
    <property type="term" value="P:DNA transposition"/>
    <property type="evidence" value="ECO:0007669"/>
    <property type="project" value="InterPro"/>
</dbReference>